<protein>
    <submittedName>
        <fullName evidence="1">Uncharacterized protein</fullName>
    </submittedName>
</protein>
<accession>X4Y7J8</accession>
<dbReference type="RefSeq" id="YP_009036848.1">
    <property type="nucleotide sequence ID" value="NC_024215.1"/>
</dbReference>
<dbReference type="OrthoDB" id="17319at10239"/>
<evidence type="ECO:0000313" key="1">
    <source>
        <dbReference type="EMBL" id="AHV82986.1"/>
    </source>
</evidence>
<dbReference type="EMBL" id="KJ489010">
    <property type="protein sequence ID" value="AHV82986.1"/>
    <property type="molecule type" value="Genomic_DNA"/>
</dbReference>
<gene>
    <name evidence="1" type="ORF">P078_0023</name>
</gene>
<sequence length="96" mass="11525">MKKYTQSRMYTKGQSTERIWILELNTNEGYATEYYEFSTRAEAMKAFGISKWLVNNQHVKQDFESFEKYKKSDINFIALGLNIMKGIYKFQKWALR</sequence>
<organism evidence="1 2">
    <name type="scientific">Lactococcus phage P078</name>
    <dbReference type="NCBI Taxonomy" id="1476886"/>
    <lineage>
        <taxon>Viruses</taxon>
        <taxon>Duplodnaviria</taxon>
        <taxon>Heunggongvirae</taxon>
        <taxon>Uroviricota</taxon>
        <taxon>Caudoviricetes</taxon>
        <taxon>Nevevirus</taxon>
        <taxon>Nevevirus P078</taxon>
    </lineage>
</organism>
<name>X4Y7J8_9CAUD</name>
<keyword evidence="2" id="KW-1185">Reference proteome</keyword>
<proteinExistence type="predicted"/>
<dbReference type="Proteomes" id="UP000019791">
    <property type="component" value="Segment"/>
</dbReference>
<dbReference type="KEGG" id="vg:19527391"/>
<reference evidence="1 2" key="1">
    <citation type="submission" date="2014-02" db="EMBL/GenBank/DDBJ databases">
        <title>Complete genome sequences of four novel Lactococcus lactis phages distantly related to the rare 1706 phage species.</title>
        <authorList>
            <person name="Kot W."/>
            <person name="Neve H."/>
            <person name="Vogensen F.K."/>
            <person name="Heller K.J."/>
            <person name="Hansen L.H."/>
        </authorList>
    </citation>
    <scope>NUCLEOTIDE SEQUENCE [LARGE SCALE GENOMIC DNA]</scope>
</reference>
<evidence type="ECO:0000313" key="2">
    <source>
        <dbReference type="Proteomes" id="UP000019791"/>
    </source>
</evidence>
<dbReference type="GeneID" id="19527391"/>